<dbReference type="PANTHER" id="PTHR10196">
    <property type="entry name" value="SUGAR KINASE"/>
    <property type="match status" value="1"/>
</dbReference>
<gene>
    <name evidence="10 14" type="primary">glpK</name>
    <name evidence="14" type="ORF">FPZ11_13085</name>
</gene>
<feature type="binding site" evidence="10">
    <location>
        <position position="268"/>
    </location>
    <ligand>
        <name>ADP</name>
        <dbReference type="ChEBI" id="CHEBI:456216"/>
    </ligand>
</feature>
<dbReference type="AlphaFoldDB" id="A0A5B8M804"/>
<dbReference type="CDD" id="cd07769">
    <property type="entry name" value="ASKHA_NBD_FGGY_GK"/>
    <property type="match status" value="1"/>
</dbReference>
<dbReference type="Pfam" id="PF00370">
    <property type="entry name" value="FGGY_N"/>
    <property type="match status" value="1"/>
</dbReference>
<keyword evidence="3 10" id="KW-0808">Transferase</keyword>
<evidence type="ECO:0000256" key="7">
    <source>
        <dbReference type="ARBA" id="ARBA00022840"/>
    </source>
</evidence>
<feature type="binding site" evidence="10">
    <location>
        <position position="134"/>
    </location>
    <ligand>
        <name>glycerol</name>
        <dbReference type="ChEBI" id="CHEBI:17754"/>
    </ligand>
</feature>
<dbReference type="InterPro" id="IPR005999">
    <property type="entry name" value="Glycerol_kin"/>
</dbReference>
<keyword evidence="7 10" id="KW-0067">ATP-binding</keyword>
<feature type="binding site" evidence="10">
    <location>
        <position position="83"/>
    </location>
    <ligand>
        <name>glycerol</name>
        <dbReference type="ChEBI" id="CHEBI:17754"/>
    </ligand>
</feature>
<feature type="binding site" evidence="10">
    <location>
        <position position="413"/>
    </location>
    <ligand>
        <name>ATP</name>
        <dbReference type="ChEBI" id="CHEBI:30616"/>
    </ligand>
</feature>
<dbReference type="PROSITE" id="PS00445">
    <property type="entry name" value="FGGY_KINASES_2"/>
    <property type="match status" value="1"/>
</dbReference>
<evidence type="ECO:0000256" key="11">
    <source>
        <dbReference type="RuleBase" id="RU003733"/>
    </source>
</evidence>
<proteinExistence type="inferred from homology"/>
<evidence type="ECO:0000259" key="12">
    <source>
        <dbReference type="Pfam" id="PF00370"/>
    </source>
</evidence>
<feature type="binding site" evidence="10">
    <location>
        <position position="12"/>
    </location>
    <ligand>
        <name>ATP</name>
        <dbReference type="ChEBI" id="CHEBI:30616"/>
    </ligand>
</feature>
<evidence type="ECO:0000313" key="14">
    <source>
        <dbReference type="EMBL" id="QDZ15570.1"/>
    </source>
</evidence>
<feature type="binding site" evidence="10">
    <location>
        <position position="13"/>
    </location>
    <ligand>
        <name>ATP</name>
        <dbReference type="ChEBI" id="CHEBI:30616"/>
    </ligand>
</feature>
<feature type="binding site" evidence="10">
    <location>
        <position position="83"/>
    </location>
    <ligand>
        <name>sn-glycerol 3-phosphate</name>
        <dbReference type="ChEBI" id="CHEBI:57597"/>
    </ligand>
</feature>
<dbReference type="NCBIfam" id="TIGR01311">
    <property type="entry name" value="glycerol_kin"/>
    <property type="match status" value="1"/>
</dbReference>
<keyword evidence="15" id="KW-1185">Reference proteome</keyword>
<dbReference type="InterPro" id="IPR000577">
    <property type="entry name" value="Carb_kinase_FGGY"/>
</dbReference>
<feature type="binding site" evidence="10">
    <location>
        <position position="417"/>
    </location>
    <ligand>
        <name>ADP</name>
        <dbReference type="ChEBI" id="CHEBI:456216"/>
    </ligand>
</feature>
<dbReference type="EMBL" id="CP042305">
    <property type="protein sequence ID" value="QDZ15570.1"/>
    <property type="molecule type" value="Genomic_DNA"/>
</dbReference>
<evidence type="ECO:0000256" key="5">
    <source>
        <dbReference type="ARBA" id="ARBA00022777"/>
    </source>
</evidence>
<dbReference type="Proteomes" id="UP000320216">
    <property type="component" value="Chromosome"/>
</dbReference>
<organism evidence="14 15">
    <name type="scientific">Humibacter ginsenosidimutans</name>
    <dbReference type="NCBI Taxonomy" id="2599293"/>
    <lineage>
        <taxon>Bacteria</taxon>
        <taxon>Bacillati</taxon>
        <taxon>Actinomycetota</taxon>
        <taxon>Actinomycetes</taxon>
        <taxon>Micrococcales</taxon>
        <taxon>Microbacteriaceae</taxon>
        <taxon>Humibacter</taxon>
    </lineage>
</organism>
<evidence type="ECO:0000256" key="4">
    <source>
        <dbReference type="ARBA" id="ARBA00022741"/>
    </source>
</evidence>
<comment type="pathway">
    <text evidence="1 10">Polyol metabolism; glycerol degradation via glycerol kinase pathway; sn-glycerol 3-phosphate from glycerol: step 1/1.</text>
</comment>
<dbReference type="GO" id="GO:0006072">
    <property type="term" value="P:glycerol-3-phosphate metabolic process"/>
    <property type="evidence" value="ECO:0007669"/>
    <property type="project" value="InterPro"/>
</dbReference>
<evidence type="ECO:0000256" key="9">
    <source>
        <dbReference type="ARBA" id="ARBA00054633"/>
    </source>
</evidence>
<feature type="binding site" evidence="10">
    <location>
        <position position="14"/>
    </location>
    <ligand>
        <name>ATP</name>
        <dbReference type="ChEBI" id="CHEBI:30616"/>
    </ligand>
</feature>
<dbReference type="OrthoDB" id="9805576at2"/>
<dbReference type="GO" id="GO:0019563">
    <property type="term" value="P:glycerol catabolic process"/>
    <property type="evidence" value="ECO:0007669"/>
    <property type="project" value="UniProtKB-UniRule"/>
</dbReference>
<dbReference type="NCBIfam" id="NF000756">
    <property type="entry name" value="PRK00047.1"/>
    <property type="match status" value="1"/>
</dbReference>
<dbReference type="FunFam" id="3.30.420.40:FF:000008">
    <property type="entry name" value="Glycerol kinase"/>
    <property type="match status" value="1"/>
</dbReference>
<feature type="domain" description="Carbohydrate kinase FGGY N-terminal" evidence="12">
    <location>
        <begin position="5"/>
        <end position="253"/>
    </location>
</feature>
<dbReference type="PIRSF" id="PIRSF000538">
    <property type="entry name" value="GlpK"/>
    <property type="match status" value="1"/>
</dbReference>
<accession>A0A5B8M804</accession>
<dbReference type="InterPro" id="IPR018485">
    <property type="entry name" value="FGGY_C"/>
</dbReference>
<feature type="binding site" evidence="10">
    <location>
        <position position="312"/>
    </location>
    <ligand>
        <name>ADP</name>
        <dbReference type="ChEBI" id="CHEBI:456216"/>
    </ligand>
</feature>
<evidence type="ECO:0000313" key="15">
    <source>
        <dbReference type="Proteomes" id="UP000320216"/>
    </source>
</evidence>
<dbReference type="InterPro" id="IPR018484">
    <property type="entry name" value="FGGY_N"/>
</dbReference>
<keyword evidence="4 10" id="KW-0547">Nucleotide-binding</keyword>
<dbReference type="HAMAP" id="MF_00186">
    <property type="entry name" value="Glycerol_kin"/>
    <property type="match status" value="1"/>
</dbReference>
<dbReference type="GO" id="GO:0005524">
    <property type="term" value="F:ATP binding"/>
    <property type="evidence" value="ECO:0007669"/>
    <property type="project" value="UniProtKB-UniRule"/>
</dbReference>
<feature type="binding site" evidence="10">
    <location>
        <position position="12"/>
    </location>
    <ligand>
        <name>ADP</name>
        <dbReference type="ChEBI" id="CHEBI:456216"/>
    </ligand>
</feature>
<dbReference type="Pfam" id="PF02782">
    <property type="entry name" value="FGGY_C"/>
    <property type="match status" value="1"/>
</dbReference>
<dbReference type="UniPathway" id="UPA00618">
    <property type="reaction ID" value="UER00672"/>
</dbReference>
<feature type="binding site" evidence="10">
    <location>
        <position position="82"/>
    </location>
    <ligand>
        <name>sn-glycerol 3-phosphate</name>
        <dbReference type="ChEBI" id="CHEBI:57597"/>
    </ligand>
</feature>
<feature type="binding site" evidence="10">
    <location>
        <position position="134"/>
    </location>
    <ligand>
        <name>sn-glycerol 3-phosphate</name>
        <dbReference type="ChEBI" id="CHEBI:57597"/>
    </ligand>
</feature>
<feature type="binding site" evidence="10">
    <location>
        <position position="312"/>
    </location>
    <ligand>
        <name>ATP</name>
        <dbReference type="ChEBI" id="CHEBI:30616"/>
    </ligand>
</feature>
<feature type="binding site" evidence="10">
    <location>
        <position position="12"/>
    </location>
    <ligand>
        <name>sn-glycerol 3-phosphate</name>
        <dbReference type="ChEBI" id="CHEBI:57597"/>
    </ligand>
</feature>
<dbReference type="InterPro" id="IPR043129">
    <property type="entry name" value="ATPase_NBD"/>
</dbReference>
<evidence type="ECO:0000256" key="2">
    <source>
        <dbReference type="ARBA" id="ARBA00009156"/>
    </source>
</evidence>
<evidence type="ECO:0000256" key="8">
    <source>
        <dbReference type="ARBA" id="ARBA00052101"/>
    </source>
</evidence>
<comment type="function">
    <text evidence="9 10">Key enzyme in the regulation of glycerol uptake and metabolism. Catalyzes the phosphorylation of glycerol to yield sn-glycerol 3-phosphate.</text>
</comment>
<keyword evidence="6 10" id="KW-0319">Glycerol metabolism</keyword>
<comment type="activity regulation">
    <text evidence="10">Inhibited by fructose 1,6-bisphosphate (FBP).</text>
</comment>
<dbReference type="KEGG" id="huw:FPZ11_13085"/>
<dbReference type="InterPro" id="IPR018483">
    <property type="entry name" value="Carb_kinase_FGGY_CS"/>
</dbReference>
<feature type="binding site" evidence="10">
    <location>
        <position position="246"/>
    </location>
    <ligand>
        <name>glycerol</name>
        <dbReference type="ChEBI" id="CHEBI:17754"/>
    </ligand>
</feature>
<feature type="domain" description="Carbohydrate kinase FGGY C-terminal" evidence="13">
    <location>
        <begin position="264"/>
        <end position="452"/>
    </location>
</feature>
<evidence type="ECO:0000256" key="3">
    <source>
        <dbReference type="ARBA" id="ARBA00022679"/>
    </source>
</evidence>
<dbReference type="PANTHER" id="PTHR10196:SF69">
    <property type="entry name" value="GLYCEROL KINASE"/>
    <property type="match status" value="1"/>
</dbReference>
<dbReference type="Gene3D" id="3.30.420.40">
    <property type="match status" value="2"/>
</dbReference>
<feature type="binding site" evidence="10">
    <location>
        <position position="268"/>
    </location>
    <ligand>
        <name>ATP</name>
        <dbReference type="ChEBI" id="CHEBI:30616"/>
    </ligand>
</feature>
<reference evidence="14 15" key="1">
    <citation type="submission" date="2019-07" db="EMBL/GenBank/DDBJ databases">
        <title>Full genome sequence of Humibacter sp. WJ7-1.</title>
        <authorList>
            <person name="Im W.-T."/>
        </authorList>
    </citation>
    <scope>NUCLEOTIDE SEQUENCE [LARGE SCALE GENOMIC DNA]</scope>
    <source>
        <strain evidence="14 15">WJ7-1</strain>
    </source>
</reference>
<evidence type="ECO:0000256" key="10">
    <source>
        <dbReference type="HAMAP-Rule" id="MF_00186"/>
    </source>
</evidence>
<evidence type="ECO:0000259" key="13">
    <source>
        <dbReference type="Pfam" id="PF02782"/>
    </source>
</evidence>
<dbReference type="SUPFAM" id="SSF53067">
    <property type="entry name" value="Actin-like ATPase domain"/>
    <property type="match status" value="2"/>
</dbReference>
<comment type="similarity">
    <text evidence="2 10 11">Belongs to the FGGY kinase family.</text>
</comment>
<dbReference type="FunFam" id="3.30.420.40:FF:000007">
    <property type="entry name" value="Glycerol kinase"/>
    <property type="match status" value="1"/>
</dbReference>
<dbReference type="GO" id="GO:0005829">
    <property type="term" value="C:cytosol"/>
    <property type="evidence" value="ECO:0007669"/>
    <property type="project" value="TreeGrafter"/>
</dbReference>
<dbReference type="EC" id="2.7.1.30" evidence="10"/>
<comment type="catalytic activity">
    <reaction evidence="8 10">
        <text>glycerol + ATP = sn-glycerol 3-phosphate + ADP + H(+)</text>
        <dbReference type="Rhea" id="RHEA:21644"/>
        <dbReference type="ChEBI" id="CHEBI:15378"/>
        <dbReference type="ChEBI" id="CHEBI:17754"/>
        <dbReference type="ChEBI" id="CHEBI:30616"/>
        <dbReference type="ChEBI" id="CHEBI:57597"/>
        <dbReference type="ChEBI" id="CHEBI:456216"/>
        <dbReference type="EC" id="2.7.1.30"/>
    </reaction>
</comment>
<keyword evidence="5 10" id="KW-0418">Kinase</keyword>
<name>A0A5B8M804_9MICO</name>
<evidence type="ECO:0000256" key="6">
    <source>
        <dbReference type="ARBA" id="ARBA00022798"/>
    </source>
</evidence>
<feature type="binding site" evidence="10">
    <location>
        <position position="413"/>
    </location>
    <ligand>
        <name>ADP</name>
        <dbReference type="ChEBI" id="CHEBI:456216"/>
    </ligand>
</feature>
<feature type="binding site" evidence="10">
    <location>
        <position position="16"/>
    </location>
    <ligand>
        <name>ADP</name>
        <dbReference type="ChEBI" id="CHEBI:456216"/>
    </ligand>
</feature>
<feature type="binding site" evidence="10">
    <location>
        <position position="247"/>
    </location>
    <ligand>
        <name>glycerol</name>
        <dbReference type="ChEBI" id="CHEBI:17754"/>
    </ligand>
</feature>
<evidence type="ECO:0000256" key="1">
    <source>
        <dbReference type="ARBA" id="ARBA00005190"/>
    </source>
</evidence>
<feature type="binding site" evidence="10">
    <location>
        <position position="246"/>
    </location>
    <ligand>
        <name>sn-glycerol 3-phosphate</name>
        <dbReference type="ChEBI" id="CHEBI:57597"/>
    </ligand>
</feature>
<dbReference type="RefSeq" id="WP_146321581.1">
    <property type="nucleotide sequence ID" value="NZ_CP042305.1"/>
</dbReference>
<feature type="binding site" evidence="10">
    <location>
        <position position="82"/>
    </location>
    <ligand>
        <name>glycerol</name>
        <dbReference type="ChEBI" id="CHEBI:17754"/>
    </ligand>
</feature>
<dbReference type="GO" id="GO:0004370">
    <property type="term" value="F:glycerol kinase activity"/>
    <property type="evidence" value="ECO:0007669"/>
    <property type="project" value="UniProtKB-UniRule"/>
</dbReference>
<protein>
    <recommendedName>
        <fullName evidence="10">Glycerol kinase</fullName>
        <ecNumber evidence="10">2.7.1.30</ecNumber>
    </recommendedName>
    <alternativeName>
        <fullName evidence="10">ATP:glycerol 3-phosphotransferase</fullName>
    </alternativeName>
    <alternativeName>
        <fullName evidence="10">Glycerokinase</fullName>
        <shortName evidence="10">GK</shortName>
    </alternativeName>
</protein>
<sequence>MSTHILAIDQGTTSTRAIVFDHSGSVVSVGQLEHKQIFPKAGWVEHDPMEIWRNVREVIGVALGKANLTRHDLAAVGITNQRETAVVWDKNTGKPVYNAIVWQDTRTQPIVDRLAADGGVERFKHDVGLPLATYFAGTKIAWILENVDGAREKAERGELLFGTTDTWVLWNLTGGKHGGVHATDVTNASRTLFMDLKTLDWRDDILDVFGVPRAMLPQIRSSSEVYGVAESHSLLREAPIAGILGDQQAATFGQAAFDAGESKNTYGTGNFVIVNTGEEVVHSGNGLLTTLAYRLGDEAPRYALEGSIAVTGSLVQWLRDNLGIISDAKQVEKLAASVDDNGGAYIVPAFSGLFAPYWRPDARGAIVGLTRFVNKAHLARAALESTAYQTRDVLDAVEQDTGVRLRELRVDGGMTANQLLMQFQADVLGIPVVRPTVAETTALGAAYAAGLAVGFWSSRDELRANWQEGARWEPASDRAATEGLYRTWQKAVTKTFDWAE</sequence>
<feature type="binding site" evidence="10">
    <location>
        <position position="316"/>
    </location>
    <ligand>
        <name>ATP</name>
        <dbReference type="ChEBI" id="CHEBI:30616"/>
    </ligand>
</feature>